<reference evidence="7" key="5">
    <citation type="submission" date="2025-08" db="UniProtKB">
        <authorList>
            <consortium name="Ensembl"/>
        </authorList>
    </citation>
    <scope>IDENTIFICATION</scope>
</reference>
<reference evidence="11" key="4">
    <citation type="journal article" date="2012" name="Proc. Natl. Acad. Sci. U.S.A.">
        <title>N-terminal acetylome analyses and functional insights of the N-terminal acetyltransferase NatB.</title>
        <authorList>
            <person name="Van Damme P."/>
            <person name="Lasa M."/>
            <person name="Polevoda B."/>
            <person name="Gazquez C."/>
            <person name="Elosegui-Artola A."/>
            <person name="Kim D.S."/>
            <person name="De Juan-Pardo E."/>
            <person name="Demeyer K."/>
            <person name="Hole K."/>
            <person name="Larrea E."/>
            <person name="Timmerman E."/>
            <person name="Prieto J."/>
            <person name="Arnesen T."/>
            <person name="Sherman F."/>
            <person name="Gevaert K."/>
            <person name="Aldabe R."/>
        </authorList>
    </citation>
    <scope>IDENTIFICATION BY MASS SPECTROMETRY [LARGE SCALE ANALYSIS]</scope>
</reference>
<dbReference type="GO" id="GO:0000932">
    <property type="term" value="C:P-body"/>
    <property type="evidence" value="ECO:0007669"/>
    <property type="project" value="UniProtKB-SubCell"/>
</dbReference>
<comment type="subcellular location">
    <subcellularLocation>
        <location evidence="2">Cytoplasm</location>
        <location evidence="2">P-body</location>
    </subcellularLocation>
    <subcellularLocation>
        <location evidence="1">Nucleus</location>
    </subcellularLocation>
</comment>
<proteinExistence type="evidence at protein level"/>
<gene>
    <name evidence="7" type="primary">SHFL</name>
</gene>
<dbReference type="Pfam" id="PF15135">
    <property type="entry name" value="UPF0515"/>
    <property type="match status" value="1"/>
</dbReference>
<dbReference type="Ensembl" id="ENST00000587710.5">
    <property type="protein sequence ID" value="ENSP00000466633.1"/>
    <property type="gene ID" value="ENSG00000130813.18"/>
</dbReference>
<dbReference type="VEuPathDB" id="HostDB:ENSG00000130813"/>
<evidence type="ECO:0007829" key="11">
    <source>
        <dbReference type="PubMed" id="22814378"/>
    </source>
</evidence>
<dbReference type="OpenTargets" id="ENSG00000130813"/>
<reference evidence="7 8" key="2">
    <citation type="journal article" date="2004" name="Nature">
        <title>The DNA sequence and biology of human chromosome 19.</title>
        <authorList>
            <person name="Grimwood J."/>
            <person name="Gordon L.A."/>
            <person name="Olsen A."/>
            <person name="Terry A."/>
            <person name="Schmutz J."/>
            <person name="Lamerdin J."/>
            <person name="Hellsten U."/>
            <person name="Goodstein D."/>
            <person name="Couronne O."/>
            <person name="Tran-Gyamfi M."/>
            <person name="Aerts A."/>
            <person name="Altherr M."/>
            <person name="Ashworth L."/>
            <person name="Bajorek E."/>
            <person name="Black S."/>
            <person name="Branscomb E."/>
            <person name="Caenepeel S."/>
            <person name="Carrano A."/>
            <person name="Caoile C."/>
            <person name="Chan Y.M."/>
            <person name="Christensen M."/>
            <person name="Cleland C.A."/>
            <person name="Copeland A."/>
            <person name="Dalin E."/>
            <person name="Dehal P."/>
            <person name="Denys M."/>
            <person name="Detter J.C."/>
            <person name="Escobar J."/>
            <person name="Flowers D."/>
            <person name="Fotopulos D."/>
            <person name="Garcia C."/>
            <person name="Georgescu A.M."/>
            <person name="Glavina T."/>
            <person name="Gomez M."/>
            <person name="Gonzales E."/>
            <person name="Groza M."/>
            <person name="Hammon N."/>
            <person name="Hawkins T."/>
            <person name="Haydu L."/>
            <person name="Ho I."/>
            <person name="Huang W."/>
            <person name="Israni S."/>
            <person name="Jett J."/>
            <person name="Kadner K."/>
            <person name="Kimball H."/>
            <person name="Kobayashi A."/>
            <person name="Larionov V."/>
            <person name="Leem S.H."/>
            <person name="Lopez F."/>
            <person name="Lou Y."/>
            <person name="Lowry S."/>
            <person name="Malfatti S."/>
            <person name="Martinez D."/>
            <person name="McCready P."/>
            <person name="Medina C."/>
            <person name="Morgan J."/>
            <person name="Nelson K."/>
            <person name="Nolan M."/>
            <person name="Ovcharenko I."/>
            <person name="Pitluck S."/>
            <person name="Pollard M."/>
            <person name="Popkie A.P."/>
            <person name="Predki P."/>
            <person name="Quan G."/>
            <person name="Ramirez L."/>
            <person name="Rash S."/>
            <person name="Retterer J."/>
            <person name="Rodriguez A."/>
            <person name="Rogers S."/>
            <person name="Salamov A."/>
            <person name="Salazar A."/>
            <person name="She X."/>
            <person name="Smith D."/>
            <person name="Slezak T."/>
            <person name="Solovyev V."/>
            <person name="Thayer N."/>
            <person name="Tice H."/>
            <person name="Tsai M."/>
            <person name="Ustaszewska A."/>
            <person name="Vo N."/>
            <person name="Wagner M."/>
            <person name="Wheeler J."/>
            <person name="Wu K."/>
            <person name="Xie G."/>
            <person name="Yang J."/>
            <person name="Dubchak I."/>
            <person name="Furey T.S."/>
            <person name="DeJong P."/>
            <person name="Dickson M."/>
            <person name="Gordon D."/>
            <person name="Eichler E.E."/>
            <person name="Pennacchio L.A."/>
            <person name="Richardson P."/>
            <person name="Stubbs L."/>
            <person name="Rokhsar D.S."/>
            <person name="Myers R.M."/>
            <person name="Rubin E.M."/>
            <person name="Lucas S.M."/>
        </authorList>
    </citation>
    <scope>NUCLEOTIDE SEQUENCE [LARGE SCALE GENOMIC DNA]</scope>
</reference>
<dbReference type="PANTHER" id="PTHR16135:SF2">
    <property type="entry name" value="SHIFTLESS ANTIVIRAL INHIBITOR OF RIBOSOMAL FRAMESHIFTING PROTEIN"/>
    <property type="match status" value="1"/>
</dbReference>
<dbReference type="ExpressionAtlas" id="K7EMS9">
    <property type="expression patterns" value="baseline and differential"/>
</dbReference>
<reference evidence="7 8" key="1">
    <citation type="journal article" date="2001" name="Nature">
        <title>Initial sequencing and analysis of the human genome.</title>
        <authorList>
            <consortium name="International Human Genome Sequencing Consortium"/>
            <person name="Lander E.S."/>
            <person name="Linton L.M."/>
            <person name="Birren B."/>
            <person name="Nusbaum C."/>
            <person name="Zody M.C."/>
            <person name="Baldwin J."/>
            <person name="Devon K."/>
            <person name="Dewar K."/>
            <person name="Doyle M."/>
            <person name="FitzHugh W."/>
            <person name="Funke R."/>
            <person name="Gage D."/>
            <person name="Harris K."/>
            <person name="Heaford A."/>
            <person name="Howland J."/>
            <person name="Kann L."/>
            <person name="Lehoczky J."/>
            <person name="LeVine R."/>
            <person name="McEwan P."/>
            <person name="McKernan K."/>
            <person name="Meldrim J."/>
            <person name="Mesirov J.P."/>
            <person name="Miranda C."/>
            <person name="Morris W."/>
            <person name="Naylor J."/>
            <person name="Raymond C."/>
            <person name="Rosetti M."/>
            <person name="Santos R."/>
            <person name="Sheridan A."/>
            <person name="Sougnez C."/>
            <person name="Stange-Thomann N."/>
            <person name="Stojanovic N."/>
            <person name="Subramanian A."/>
            <person name="Wyman D."/>
            <person name="Rogers J."/>
            <person name="Sulston J."/>
            <person name="Ainscough R."/>
            <person name="Beck S."/>
            <person name="Bentley D."/>
            <person name="Burton J."/>
            <person name="Clee C."/>
            <person name="Carter N."/>
            <person name="Coulson A."/>
            <person name="Deadman R."/>
            <person name="Deloukas P."/>
            <person name="Dunham A."/>
            <person name="Dunham I."/>
            <person name="Durbin R."/>
            <person name="French L."/>
            <person name="Grafham D."/>
            <person name="Gregory S."/>
            <person name="Hubbard T."/>
            <person name="Humphray S."/>
            <person name="Hunt A."/>
            <person name="Jones M."/>
            <person name="Lloyd C."/>
            <person name="McMurray A."/>
            <person name="Matthews L."/>
            <person name="Mercer S."/>
            <person name="Milne S."/>
            <person name="Mullikin J.C."/>
            <person name="Mungall A."/>
            <person name="Plumb R."/>
            <person name="Ross M."/>
            <person name="Shownkeen R."/>
            <person name="Sims S."/>
            <person name="Waterston R.H."/>
            <person name="Wilson R.K."/>
            <person name="Hillier L.W."/>
            <person name="McPherson J.D."/>
            <person name="Marra M.A."/>
            <person name="Mardis E.R."/>
            <person name="Fulton L.A."/>
            <person name="Chinwalla A.T."/>
            <person name="Pepin K.H."/>
            <person name="Gish W.R."/>
            <person name="Chissoe S.L."/>
            <person name="Wendl M.C."/>
            <person name="Delehaunty K.D."/>
            <person name="Miner T.L."/>
            <person name="Delehaunty A."/>
            <person name="Kramer J.B."/>
            <person name="Cook L.L."/>
            <person name="Fulton R.S."/>
            <person name="Johnson D.L."/>
            <person name="Minx P.J."/>
            <person name="Clifton S.W."/>
            <person name="Hawkins T."/>
            <person name="Branscomb E."/>
            <person name="Predki P."/>
            <person name="Richardson P."/>
            <person name="Wenning S."/>
            <person name="Slezak T."/>
            <person name="Doggett N."/>
            <person name="Cheng J.F."/>
            <person name="Olsen A."/>
            <person name="Lucas S."/>
            <person name="Elkin C."/>
            <person name="Uberbacher E."/>
            <person name="Frazier M."/>
            <person name="Gibbs R.A."/>
            <person name="Muzny D.M."/>
            <person name="Scherer S.E."/>
            <person name="Bouck J.B."/>
            <person name="Sodergren E.J."/>
            <person name="Worley K.C."/>
            <person name="Rives C.M."/>
            <person name="Gorrell J.H."/>
            <person name="Metzker M.L."/>
            <person name="Naylor S.L."/>
            <person name="Kucherlapati R.S."/>
            <person name="Nelson D.L."/>
            <person name="Weinstock G.M."/>
            <person name="Sakaki Y."/>
            <person name="Fujiyama A."/>
            <person name="Hattori M."/>
            <person name="Yada T."/>
            <person name="Toyoda A."/>
            <person name="Itoh T."/>
            <person name="Kawagoe C."/>
            <person name="Watanabe H."/>
            <person name="Totoki Y."/>
            <person name="Taylor T."/>
            <person name="Weissenbach J."/>
            <person name="Heilig R."/>
            <person name="Saurin W."/>
            <person name="Artiguenave F."/>
            <person name="Brottier P."/>
            <person name="Bruls T."/>
            <person name="Pelletier E."/>
            <person name="Robert C."/>
            <person name="Wincker P."/>
            <person name="Smith D.R."/>
            <person name="Doucette-Stamm L."/>
            <person name="Rubenfield M."/>
            <person name="Weinstock K."/>
            <person name="Lee H.M."/>
            <person name="Dubois J."/>
            <person name="Rosenthal A."/>
            <person name="Platzer M."/>
            <person name="Nyakatura G."/>
            <person name="Taudien S."/>
            <person name="Rump A."/>
            <person name="Yang H."/>
            <person name="Yu J."/>
            <person name="Wang J."/>
            <person name="Huang G."/>
            <person name="Gu J."/>
            <person name="Hood L."/>
            <person name="Rowen L."/>
            <person name="Madan A."/>
            <person name="Qin S."/>
            <person name="Davis R.W."/>
            <person name="Federspiel N.A."/>
            <person name="Abola A.P."/>
            <person name="Proctor M.J."/>
            <person name="Myers R.M."/>
            <person name="Schmutz J."/>
            <person name="Dickson M."/>
            <person name="Grimwood J."/>
            <person name="Cox D.R."/>
            <person name="Olson M.V."/>
            <person name="Kaul R."/>
            <person name="Raymond C."/>
            <person name="Shimizu N."/>
            <person name="Kawasaki K."/>
            <person name="Minoshima S."/>
            <person name="Evans G.A."/>
            <person name="Athanasiou M."/>
            <person name="Schultz R."/>
            <person name="Roe B.A."/>
            <person name="Chen F."/>
            <person name="Pan H."/>
            <person name="Ramser J."/>
            <person name="Lehrach H."/>
            <person name="Reinhardt R."/>
            <person name="McCombie W.R."/>
            <person name="de la Bastide M."/>
            <person name="Dedhia N."/>
            <person name="Blocker H."/>
            <person name="Hornischer K."/>
            <person name="Nordsiek G."/>
            <person name="Agarwala R."/>
            <person name="Aravind L."/>
            <person name="Bailey J.A."/>
            <person name="Bateman A."/>
            <person name="Batzoglou S."/>
            <person name="Birney E."/>
            <person name="Bork P."/>
            <person name="Brown D.G."/>
            <person name="Burge C.B."/>
            <person name="Cerutti L."/>
            <person name="Chen H.C."/>
            <person name="Church D."/>
            <person name="Clamp M."/>
            <person name="Copley R.R."/>
            <person name="Doerks T."/>
            <person name="Eddy S.R."/>
            <person name="Eichler E.E."/>
            <person name="Furey T.S."/>
            <person name="Galagan J."/>
            <person name="Gilbert J.G."/>
            <person name="Harmon C."/>
            <person name="Hayashizaki Y."/>
            <person name="Haussler D."/>
            <person name="Hermjakob H."/>
            <person name="Hokamp K."/>
            <person name="Jang W."/>
            <person name="Johnson L.S."/>
            <person name="Jones T.A."/>
            <person name="Kasif S."/>
            <person name="Kaspryzk A."/>
            <person name="Kennedy S."/>
            <person name="Kent W.J."/>
            <person name="Kitts P."/>
            <person name="Koonin E.V."/>
            <person name="Korf I."/>
            <person name="Kulp D."/>
            <person name="Lancet D."/>
            <person name="Lowe T.M."/>
            <person name="McLysaght A."/>
            <person name="Mikkelsen T."/>
            <person name="Moran J.V."/>
            <person name="Mulder N."/>
            <person name="Pollara V.J."/>
            <person name="Ponting C.P."/>
            <person name="Schuler G."/>
            <person name="Schultz J."/>
            <person name="Slater G."/>
            <person name="Smit A.F."/>
            <person name="Stupka E."/>
            <person name="Szustakowski J."/>
            <person name="Thierry-Mieg D."/>
            <person name="Thierry-Mieg J."/>
            <person name="Wagner L."/>
            <person name="Wallis J."/>
            <person name="Wheeler R."/>
            <person name="Williams A."/>
            <person name="Wolf Y.I."/>
            <person name="Wolfe K.H."/>
            <person name="Yang S.P."/>
            <person name="Yeh R.F."/>
            <person name="Collins F."/>
            <person name="Guyer M.S."/>
            <person name="Peterson J."/>
            <person name="Felsenfeld A."/>
            <person name="Wetterstrand K.A."/>
            <person name="Patrinos A."/>
            <person name="Morgan M.J."/>
            <person name="de Jong P."/>
            <person name="Catanese J.J."/>
            <person name="Osoegawa K."/>
            <person name="Shizuya H."/>
            <person name="Choi S."/>
            <person name="Chen Y.J."/>
        </authorList>
    </citation>
    <scope>NUCLEOTIDE SEQUENCE [LARGE SCALE GENOMIC DNA]</scope>
</reference>
<dbReference type="AlphaFoldDB" id="K7EMS9"/>
<keyword evidence="4" id="KW-0963">Cytoplasm</keyword>
<dbReference type="InterPro" id="IPR026795">
    <property type="entry name" value="SHFL"/>
</dbReference>
<dbReference type="OrthoDB" id="9423182at2759"/>
<keyword evidence="5" id="KW-0694">RNA-binding</keyword>
<dbReference type="HOGENOM" id="CLU_1969787_0_0_1"/>
<evidence type="ECO:0000256" key="1">
    <source>
        <dbReference type="ARBA" id="ARBA00004123"/>
    </source>
</evidence>
<dbReference type="GO" id="GO:0003723">
    <property type="term" value="F:RNA binding"/>
    <property type="evidence" value="ECO:0007669"/>
    <property type="project" value="UniProtKB-KW"/>
</dbReference>
<dbReference type="GeneTree" id="ENSGT00390000005065"/>
<accession>K7EMS9</accession>
<keyword evidence="8" id="KW-1185">Reference proteome</keyword>
<dbReference type="PANTHER" id="PTHR16135">
    <property type="entry name" value="REPRESSOR OF YIELD OF DENV PROTEIN"/>
    <property type="match status" value="1"/>
</dbReference>
<dbReference type="MassIVE" id="K7EMS9"/>
<evidence type="ECO:0007829" key="10">
    <source>
        <dbReference type="ProteomicsDB" id="K7EMS9"/>
    </source>
</evidence>
<evidence type="ECO:0000313" key="8">
    <source>
        <dbReference type="Proteomes" id="UP000005640"/>
    </source>
</evidence>
<dbReference type="Bgee" id="ENSG00000130813">
    <property type="expression patterns" value="Expressed in right lobe of liver and 196 other cell types or tissues"/>
</dbReference>
<dbReference type="HGNC" id="HGNC:25649">
    <property type="gene designation" value="SHFL"/>
</dbReference>
<evidence type="ECO:0000256" key="6">
    <source>
        <dbReference type="ARBA" id="ARBA00023242"/>
    </source>
</evidence>
<dbReference type="UCSC" id="uc060tdh.1">
    <property type="organism name" value="human"/>
</dbReference>
<comment type="similarity">
    <text evidence="3">Belongs to the SHFL family.</text>
</comment>
<organism evidence="7 8">
    <name type="scientific">Homo sapiens</name>
    <name type="common">Human</name>
    <dbReference type="NCBI Taxonomy" id="9606"/>
    <lineage>
        <taxon>Eukaryota</taxon>
        <taxon>Metazoa</taxon>
        <taxon>Chordata</taxon>
        <taxon>Craniata</taxon>
        <taxon>Vertebrata</taxon>
        <taxon>Euteleostomi</taxon>
        <taxon>Mammalia</taxon>
        <taxon>Eutheria</taxon>
        <taxon>Euarchontoglires</taxon>
        <taxon>Primates</taxon>
        <taxon>Haplorrhini</taxon>
        <taxon>Catarrhini</taxon>
        <taxon>Hominidae</taxon>
        <taxon>Homo</taxon>
    </lineage>
</organism>
<dbReference type="Ensembl" id="ENST00000587710.5">
    <property type="protein sequence ID" value="ENSP00000466633.1"/>
    <property type="gene ID" value="ENSG00000130813.19"/>
</dbReference>
<evidence type="ECO:0000256" key="5">
    <source>
        <dbReference type="ARBA" id="ARBA00022884"/>
    </source>
</evidence>
<keyword evidence="6" id="KW-0539">Nucleus</keyword>
<reference evidence="7" key="6">
    <citation type="submission" date="2025-09" db="UniProtKB">
        <authorList>
            <consortium name="Ensembl"/>
        </authorList>
    </citation>
    <scope>IDENTIFICATION</scope>
</reference>
<keyword evidence="9 10" id="KW-1267">Proteomics identification</keyword>
<reference evidence="7 8" key="3">
    <citation type="journal article" date="2004" name="Nature">
        <title>Finishing the euchromatic sequence of the human genome.</title>
        <authorList>
            <consortium name="International Human Genome Sequencing Consortium"/>
        </authorList>
    </citation>
    <scope>NUCLEOTIDE SEQUENCE [LARGE SCALE GENOMIC DNA]</scope>
</reference>
<dbReference type="EMBL" id="AC020931">
    <property type="status" value="NOT_ANNOTATED_CDS"/>
    <property type="molecule type" value="Genomic_DNA"/>
</dbReference>
<dbReference type="GO" id="GO:0005634">
    <property type="term" value="C:nucleus"/>
    <property type="evidence" value="ECO:0007669"/>
    <property type="project" value="UniProtKB-SubCell"/>
</dbReference>
<evidence type="ECO:0007829" key="9">
    <source>
        <dbReference type="PeptideAtlas" id="K7EMS9"/>
    </source>
</evidence>
<dbReference type="SMR" id="K7EMS9"/>
<evidence type="ECO:0000313" key="7">
    <source>
        <dbReference type="Ensembl" id="ENSP00000466633.1"/>
    </source>
</evidence>
<evidence type="ECO:0000256" key="4">
    <source>
        <dbReference type="ARBA" id="ARBA00022490"/>
    </source>
</evidence>
<dbReference type="Proteomes" id="UP000005640">
    <property type="component" value="Chromosome 19"/>
</dbReference>
<name>K7EMS9_HUMAN</name>
<sequence length="127" mass="14200">MSQEGVELEKSVRRLREKFHGKVSSKKAGALMRKFGSDHTGVGRSIVYGVKQKDGQELSNDLDAQTKKLRPKSLASKQGQLRFEPWPPGVRAWALTCLRAQRGLKGAICHNINKHVAFAGRKIHQKI</sequence>
<protein>
    <submittedName>
        <fullName evidence="7">Shiftless antiviral inhibitor of ribosomal frameshifting</fullName>
    </submittedName>
</protein>
<evidence type="ECO:0000256" key="3">
    <source>
        <dbReference type="ARBA" id="ARBA00005469"/>
    </source>
</evidence>
<evidence type="ECO:0000256" key="2">
    <source>
        <dbReference type="ARBA" id="ARBA00004201"/>
    </source>
</evidence>